<dbReference type="InterPro" id="IPR046450">
    <property type="entry name" value="PA_dom_sf"/>
</dbReference>
<dbReference type="CDD" id="cd04818">
    <property type="entry name" value="PA_subtilisin_1"/>
    <property type="match status" value="1"/>
</dbReference>
<evidence type="ECO:0000256" key="3">
    <source>
        <dbReference type="SAM" id="SignalP"/>
    </source>
</evidence>
<evidence type="ECO:0000256" key="2">
    <source>
        <dbReference type="ARBA" id="ARBA00023180"/>
    </source>
</evidence>
<dbReference type="Gene3D" id="2.130.10.10">
    <property type="entry name" value="YVTN repeat-like/Quinoprotein amine dehydrogenase"/>
    <property type="match status" value="3"/>
</dbReference>
<organism evidence="6 7">
    <name type="scientific">Flavobacterium difficile</name>
    <dbReference type="NCBI Taxonomy" id="2709659"/>
    <lineage>
        <taxon>Bacteria</taxon>
        <taxon>Pseudomonadati</taxon>
        <taxon>Bacteroidota</taxon>
        <taxon>Flavobacteriia</taxon>
        <taxon>Flavobacteriales</taxon>
        <taxon>Flavobacteriaceae</taxon>
        <taxon>Flavobacterium</taxon>
    </lineage>
</organism>
<dbReference type="SUPFAM" id="SSF52025">
    <property type="entry name" value="PA domain"/>
    <property type="match status" value="1"/>
</dbReference>
<dbReference type="InterPro" id="IPR003137">
    <property type="entry name" value="PA_domain"/>
</dbReference>
<keyword evidence="1 3" id="KW-0732">Signal</keyword>
<evidence type="ECO:0000313" key="6">
    <source>
        <dbReference type="EMBL" id="NHM01719.1"/>
    </source>
</evidence>
<feature type="domain" description="Secretion system C-terminal sorting" evidence="5">
    <location>
        <begin position="1039"/>
        <end position="1110"/>
    </location>
</feature>
<dbReference type="InterPro" id="IPR015943">
    <property type="entry name" value="WD40/YVTN_repeat-like_dom_sf"/>
</dbReference>
<dbReference type="PANTHER" id="PTHR22702:SF1">
    <property type="entry name" value="PROTEASE-ASSOCIATED DOMAIN-CONTAINING PROTEIN 1"/>
    <property type="match status" value="1"/>
</dbReference>
<dbReference type="PROSITE" id="PS51257">
    <property type="entry name" value="PROKAR_LIPOPROTEIN"/>
    <property type="match status" value="1"/>
</dbReference>
<dbReference type="SUPFAM" id="SSF50939">
    <property type="entry name" value="Sialidases"/>
    <property type="match status" value="1"/>
</dbReference>
<comment type="caution">
    <text evidence="6">The sequence shown here is derived from an EMBL/GenBank/DDBJ whole genome shotgun (WGS) entry which is preliminary data.</text>
</comment>
<dbReference type="SUPFAM" id="SSF110296">
    <property type="entry name" value="Oligoxyloglucan reducing end-specific cellobiohydrolase"/>
    <property type="match status" value="1"/>
</dbReference>
<dbReference type="RefSeq" id="WP_166076809.1">
    <property type="nucleotide sequence ID" value="NZ_JAAJBT010000003.1"/>
</dbReference>
<feature type="domain" description="PA" evidence="4">
    <location>
        <begin position="322"/>
        <end position="406"/>
    </location>
</feature>
<evidence type="ECO:0000256" key="1">
    <source>
        <dbReference type="ARBA" id="ARBA00022729"/>
    </source>
</evidence>
<feature type="signal peptide" evidence="3">
    <location>
        <begin position="1"/>
        <end position="20"/>
    </location>
</feature>
<sequence length="1112" mass="118752">MKKLTLLTLSMLSLVFTSCKDEVSTAKSNKVKIVNTTPVDSPKEVNYQKNQVTEKVTTKKMAVATKSVAVAQNENSKFDLIRQKHEVFLKNSPFKKTIHLSKSERKALGITPNKYYESEWELTMDPTIGRPTPEKLAIIKNRLQKETADILASGRVPGDASDNNWIERGPTNVGGRVRAVMFDPNDATSETVFAGGVSGGLWKNTNISNSGSVWTRVNIPDNLAVSCITYDPNNTTTFYVGTGESYVGGDVNGDGVWKSVDSGATWSRVFGGISGASVFQSSSNITVNSPVGIAGNYVSVETTAFGPSISSPITSNVVLVNDGASSPTSLGCSPLTNGAAVSGKIALIRRGVCNFIQKIQNAQNAGAIAVIMINNVPGVPLPMGGTDSAGAISIPSVMISKTDGDLIEAALLSNQVNVTLTPSNGGVTGLIVPGKQHINDIKIRNNAGVSEIFVAAGDAFYAAANSTTFLGGPEYGLYKSVNGGSSWTEVNLPLTPNNRKHCPNDIAIAADNEVWVSTTNSVLYGDGGGMVFASLDGVNFSEKHTISGGDRTQIAVSRTTPNKAYILAELSSGGVILTRTLDDFTTTTNLALPDDADPGITPADFTRGQAFYDLMLEVDPNNDQVVYTGGIDLFKSTNGGISWNQFSHWYGGFGFQEVHADQHALAFANGSSTKMVFGNDGGVYFSGNSGTTTTSRNTGLNITQFYTVAVAPTTNGMTGENFLAGAQDNGSQMFLNASAGTSGSTEVQGGDGAHVFFDQNTVGTDRYRITNYVYNQSINLFNYATNTTRTINSESTNFGAFICPMALDSSLDILYADYSDTAAATPVYRIRRYSNLKSGTVAKVNLTNALLTASPTALTVSKYTTASTTLLVGTRNGRLLRITNANGTAAWTDITGAEFVGSISDVEYGASENEIFVTMHNYNVVSIWYSSNAGVSWVNKEGNLPDMPVKCILKNPLLANEVIVGTELGVWYTNTFNNSSPVWNQAYNGMRNVKVTDLDLKNDNKVFAATYGRGIFSGTFTNTVLNAPTFENNKNVTFYPNPVKDVMQISIKDFSGEVVVTITDTNGKTIYNTKIENNTTSNSITLDGLSSGIYILNLKGESLNYSSKFIKN</sequence>
<evidence type="ECO:0000313" key="7">
    <source>
        <dbReference type="Proteomes" id="UP000800984"/>
    </source>
</evidence>
<dbReference type="NCBIfam" id="TIGR04183">
    <property type="entry name" value="Por_Secre_tail"/>
    <property type="match status" value="1"/>
</dbReference>
<name>A0ABX0I3F4_9FLAO</name>
<dbReference type="EMBL" id="JAAJBT010000003">
    <property type="protein sequence ID" value="NHM01719.1"/>
    <property type="molecule type" value="Genomic_DNA"/>
</dbReference>
<evidence type="ECO:0000259" key="5">
    <source>
        <dbReference type="Pfam" id="PF18962"/>
    </source>
</evidence>
<dbReference type="Pfam" id="PF02225">
    <property type="entry name" value="PA"/>
    <property type="match status" value="1"/>
</dbReference>
<gene>
    <name evidence="6" type="ORF">G4D72_06305</name>
</gene>
<accession>A0ABX0I3F4</accession>
<keyword evidence="2" id="KW-0325">Glycoprotein</keyword>
<feature type="chain" id="PRO_5045224360" evidence="3">
    <location>
        <begin position="21"/>
        <end position="1112"/>
    </location>
</feature>
<dbReference type="InterPro" id="IPR036278">
    <property type="entry name" value="Sialidase_sf"/>
</dbReference>
<dbReference type="Proteomes" id="UP000800984">
    <property type="component" value="Unassembled WGS sequence"/>
</dbReference>
<reference evidence="6 7" key="1">
    <citation type="submission" date="2020-02" db="EMBL/GenBank/DDBJ databases">
        <authorList>
            <person name="Chen W.-M."/>
        </authorList>
    </citation>
    <scope>NUCLEOTIDE SEQUENCE [LARGE SCALE GENOMIC DNA]</scope>
    <source>
        <strain evidence="6 7">KDG-16</strain>
    </source>
</reference>
<protein>
    <submittedName>
        <fullName evidence="6">T9SS type A sorting domain-containing protein</fullName>
    </submittedName>
</protein>
<keyword evidence="7" id="KW-1185">Reference proteome</keyword>
<dbReference type="PANTHER" id="PTHR22702">
    <property type="entry name" value="PROTEASE-ASSOCIATED DOMAIN-CONTAINING PROTEIN"/>
    <property type="match status" value="1"/>
</dbReference>
<proteinExistence type="predicted"/>
<dbReference type="Pfam" id="PF18962">
    <property type="entry name" value="Por_Secre_tail"/>
    <property type="match status" value="1"/>
</dbReference>
<dbReference type="Gene3D" id="3.50.30.30">
    <property type="match status" value="1"/>
</dbReference>
<dbReference type="Gene3D" id="2.60.40.3080">
    <property type="match status" value="1"/>
</dbReference>
<evidence type="ECO:0000259" key="4">
    <source>
        <dbReference type="Pfam" id="PF02225"/>
    </source>
</evidence>
<dbReference type="InterPro" id="IPR026444">
    <property type="entry name" value="Secre_tail"/>
</dbReference>